<evidence type="ECO:0000259" key="14">
    <source>
        <dbReference type="PROSITE" id="PS50926"/>
    </source>
</evidence>
<dbReference type="Pfam" id="PF01938">
    <property type="entry name" value="TRAM"/>
    <property type="match status" value="1"/>
</dbReference>
<dbReference type="InterPro" id="IPR006463">
    <property type="entry name" value="MiaB_methiolase"/>
</dbReference>
<comment type="function">
    <text evidence="1 13">Catalyzes the methylthiolation of N6-(dimethylallyl)adenosine (i(6)A), leading to the formation of 2-methylthio-N6-(dimethylallyl)adenosine (ms(2)i(6)A) at position 37 in tRNAs that read codons beginning with uridine.</text>
</comment>
<evidence type="ECO:0000259" key="16">
    <source>
        <dbReference type="PROSITE" id="PS51918"/>
    </source>
</evidence>
<comment type="cofactor">
    <cofactor evidence="13">
        <name>[4Fe-4S] cluster</name>
        <dbReference type="ChEBI" id="CHEBI:49883"/>
    </cofactor>
    <text evidence="13">Binds 2 [4Fe-4S] clusters. One cluster is coordinated with 3 cysteines and an exchangeable S-adenosyl-L-methionine.</text>
</comment>
<dbReference type="NCBIfam" id="TIGR01574">
    <property type="entry name" value="miaB-methiolase"/>
    <property type="match status" value="1"/>
</dbReference>
<name>A0A379C4Y4_9FIRM</name>
<keyword evidence="13" id="KW-0819">tRNA processing</keyword>
<comment type="similarity">
    <text evidence="13">Belongs to the methylthiotransferase family. MiaB subfamily.</text>
</comment>
<dbReference type="InterPro" id="IPR007197">
    <property type="entry name" value="rSAM"/>
</dbReference>
<dbReference type="GO" id="GO:0051539">
    <property type="term" value="F:4 iron, 4 sulfur cluster binding"/>
    <property type="evidence" value="ECO:0007669"/>
    <property type="project" value="UniProtKB-UniRule"/>
</dbReference>
<evidence type="ECO:0000256" key="12">
    <source>
        <dbReference type="ARBA" id="ARBA00081141"/>
    </source>
</evidence>
<protein>
    <recommendedName>
        <fullName evidence="10 13">tRNA-2-methylthio-N(6)-dimethylallyladenosine synthase</fullName>
        <ecNumber evidence="8 13">2.8.4.3</ecNumber>
    </recommendedName>
    <alternativeName>
        <fullName evidence="12 13">(Dimethylallyl)adenosine tRNA methylthiotransferase MiaB</fullName>
    </alternativeName>
    <alternativeName>
        <fullName evidence="11 13">tRNA-i(6)A37 methylthiotransferase</fullName>
    </alternativeName>
</protein>
<keyword evidence="2 13" id="KW-0004">4Fe-4S</keyword>
<dbReference type="STRING" id="1122949.GCA_000378725_00706"/>
<dbReference type="GO" id="GO:0046872">
    <property type="term" value="F:metal ion binding"/>
    <property type="evidence" value="ECO:0007669"/>
    <property type="project" value="UniProtKB-KW"/>
</dbReference>
<gene>
    <name evidence="17" type="primary">miaB_2</name>
    <name evidence="13" type="synonym">miaB</name>
    <name evidence="17" type="ORF">NCTC13149_00964</name>
</gene>
<feature type="binding site" evidence="13">
    <location>
        <position position="192"/>
    </location>
    <ligand>
        <name>[4Fe-4S] cluster</name>
        <dbReference type="ChEBI" id="CHEBI:49883"/>
        <label>2</label>
        <note>4Fe-4S-S-AdoMet</note>
    </ligand>
</feature>
<dbReference type="GO" id="GO:0035597">
    <property type="term" value="F:tRNA-2-methylthio-N(6)-dimethylallyladenosine(37) synthase activity"/>
    <property type="evidence" value="ECO:0007669"/>
    <property type="project" value="UniProtKB-EC"/>
</dbReference>
<comment type="subunit">
    <text evidence="13">Monomer.</text>
</comment>
<dbReference type="PROSITE" id="PS50926">
    <property type="entry name" value="TRAM"/>
    <property type="match status" value="1"/>
</dbReference>
<comment type="catalytic activity">
    <reaction evidence="9 13">
        <text>N(6)-dimethylallyladenosine(37) in tRNA + (sulfur carrier)-SH + AH2 + 2 S-adenosyl-L-methionine = 2-methylsulfanyl-N(6)-dimethylallyladenosine(37) in tRNA + (sulfur carrier)-H + 5'-deoxyadenosine + L-methionine + A + S-adenosyl-L-homocysteine + 2 H(+)</text>
        <dbReference type="Rhea" id="RHEA:37067"/>
        <dbReference type="Rhea" id="RHEA-COMP:10375"/>
        <dbReference type="Rhea" id="RHEA-COMP:10376"/>
        <dbReference type="Rhea" id="RHEA-COMP:14737"/>
        <dbReference type="Rhea" id="RHEA-COMP:14739"/>
        <dbReference type="ChEBI" id="CHEBI:13193"/>
        <dbReference type="ChEBI" id="CHEBI:15378"/>
        <dbReference type="ChEBI" id="CHEBI:17319"/>
        <dbReference type="ChEBI" id="CHEBI:17499"/>
        <dbReference type="ChEBI" id="CHEBI:29917"/>
        <dbReference type="ChEBI" id="CHEBI:57844"/>
        <dbReference type="ChEBI" id="CHEBI:57856"/>
        <dbReference type="ChEBI" id="CHEBI:59789"/>
        <dbReference type="ChEBI" id="CHEBI:64428"/>
        <dbReference type="ChEBI" id="CHEBI:74415"/>
        <dbReference type="ChEBI" id="CHEBI:74417"/>
        <dbReference type="EC" id="2.8.4.3"/>
    </reaction>
</comment>
<dbReference type="FunFam" id="3.40.50.12160:FF:000003">
    <property type="entry name" value="CDK5 regulatory subunit-associated protein 1"/>
    <property type="match status" value="1"/>
</dbReference>
<dbReference type="InterPro" id="IPR013848">
    <property type="entry name" value="Methylthiotransferase_N"/>
</dbReference>
<proteinExistence type="inferred from homology"/>
<evidence type="ECO:0000256" key="8">
    <source>
        <dbReference type="ARBA" id="ARBA00033765"/>
    </source>
</evidence>
<dbReference type="GO" id="GO:0005829">
    <property type="term" value="C:cytosol"/>
    <property type="evidence" value="ECO:0007669"/>
    <property type="project" value="TreeGrafter"/>
</dbReference>
<feature type="binding site" evidence="13">
    <location>
        <position position="109"/>
    </location>
    <ligand>
        <name>[4Fe-4S] cluster</name>
        <dbReference type="ChEBI" id="CHEBI:49883"/>
        <label>1</label>
    </ligand>
</feature>
<dbReference type="Pfam" id="PF04055">
    <property type="entry name" value="Radical_SAM"/>
    <property type="match status" value="1"/>
</dbReference>
<dbReference type="InterPro" id="IPR020612">
    <property type="entry name" value="Methylthiotransferase_CS"/>
</dbReference>
<dbReference type="OrthoDB" id="9805215at2"/>
<dbReference type="AlphaFoldDB" id="A0A379C4Y4"/>
<dbReference type="SUPFAM" id="SSF102114">
    <property type="entry name" value="Radical SAM enzymes"/>
    <property type="match status" value="1"/>
</dbReference>
<evidence type="ECO:0000256" key="13">
    <source>
        <dbReference type="HAMAP-Rule" id="MF_01864"/>
    </source>
</evidence>
<evidence type="ECO:0000313" key="18">
    <source>
        <dbReference type="Proteomes" id="UP000255517"/>
    </source>
</evidence>
<dbReference type="PROSITE" id="PS01278">
    <property type="entry name" value="MTTASE_RADICAL"/>
    <property type="match status" value="1"/>
</dbReference>
<dbReference type="FunFam" id="3.80.30.20:FF:000001">
    <property type="entry name" value="tRNA-2-methylthio-N(6)-dimethylallyladenosine synthase 2"/>
    <property type="match status" value="1"/>
</dbReference>
<dbReference type="SFLD" id="SFLDG01082">
    <property type="entry name" value="B12-binding_domain_containing"/>
    <property type="match status" value="1"/>
</dbReference>
<evidence type="ECO:0000256" key="4">
    <source>
        <dbReference type="ARBA" id="ARBA00022691"/>
    </source>
</evidence>
<dbReference type="InterPro" id="IPR038135">
    <property type="entry name" value="Methylthiotransferase_N_sf"/>
</dbReference>
<dbReference type="SMART" id="SM00729">
    <property type="entry name" value="Elp3"/>
    <property type="match status" value="1"/>
</dbReference>
<dbReference type="InterPro" id="IPR058240">
    <property type="entry name" value="rSAM_sf"/>
</dbReference>
<dbReference type="InterPro" id="IPR005839">
    <property type="entry name" value="Methylthiotransferase"/>
</dbReference>
<comment type="subcellular location">
    <subcellularLocation>
        <location evidence="13">Cytoplasm</location>
    </subcellularLocation>
</comment>
<dbReference type="Gene3D" id="3.80.30.20">
    <property type="entry name" value="tm_1862 like domain"/>
    <property type="match status" value="1"/>
</dbReference>
<evidence type="ECO:0000259" key="15">
    <source>
        <dbReference type="PROSITE" id="PS51449"/>
    </source>
</evidence>
<feature type="binding site" evidence="13">
    <location>
        <position position="189"/>
    </location>
    <ligand>
        <name>[4Fe-4S] cluster</name>
        <dbReference type="ChEBI" id="CHEBI:49883"/>
        <label>2</label>
        <note>4Fe-4S-S-AdoMet</note>
    </ligand>
</feature>
<evidence type="ECO:0000256" key="5">
    <source>
        <dbReference type="ARBA" id="ARBA00022723"/>
    </source>
</evidence>
<feature type="binding site" evidence="13">
    <location>
        <position position="185"/>
    </location>
    <ligand>
        <name>[4Fe-4S] cluster</name>
        <dbReference type="ChEBI" id="CHEBI:49883"/>
        <label>2</label>
        <note>4Fe-4S-S-AdoMet</note>
    </ligand>
</feature>
<feature type="domain" description="Radical SAM core" evidence="16">
    <location>
        <begin position="171"/>
        <end position="401"/>
    </location>
</feature>
<dbReference type="CDD" id="cd01335">
    <property type="entry name" value="Radical_SAM"/>
    <property type="match status" value="1"/>
</dbReference>
<dbReference type="Proteomes" id="UP000255517">
    <property type="component" value="Unassembled WGS sequence"/>
</dbReference>
<keyword evidence="4 13" id="KW-0949">S-adenosyl-L-methionine</keyword>
<dbReference type="SFLD" id="SFLDF00273">
    <property type="entry name" value="(dimethylallyl)adenosine_tRNA"/>
    <property type="match status" value="1"/>
</dbReference>
<reference evidence="17 18" key="1">
    <citation type="submission" date="2018-06" db="EMBL/GenBank/DDBJ databases">
        <authorList>
            <consortium name="Pathogen Informatics"/>
            <person name="Doyle S."/>
        </authorList>
    </citation>
    <scope>NUCLEOTIDE SEQUENCE [LARGE SCALE GENOMIC DNA]</scope>
    <source>
        <strain evidence="17 18">NCTC13149</strain>
    </source>
</reference>
<dbReference type="Pfam" id="PF00919">
    <property type="entry name" value="UPF0004"/>
    <property type="match status" value="1"/>
</dbReference>
<feature type="domain" description="MTTase N-terminal" evidence="15">
    <location>
        <begin position="30"/>
        <end position="148"/>
    </location>
</feature>
<keyword evidence="5 13" id="KW-0479">Metal-binding</keyword>
<dbReference type="RefSeq" id="WP_019034585.1">
    <property type="nucleotide sequence ID" value="NZ_UGSZ01000001.1"/>
</dbReference>
<feature type="domain" description="TRAM" evidence="14">
    <location>
        <begin position="404"/>
        <end position="467"/>
    </location>
</feature>
<keyword evidence="7 13" id="KW-0411">Iron-sulfur</keyword>
<feature type="binding site" evidence="13">
    <location>
        <position position="75"/>
    </location>
    <ligand>
        <name>[4Fe-4S] cluster</name>
        <dbReference type="ChEBI" id="CHEBI:49883"/>
        <label>1</label>
    </ligand>
</feature>
<evidence type="ECO:0000256" key="10">
    <source>
        <dbReference type="ARBA" id="ARBA00068570"/>
    </source>
</evidence>
<dbReference type="HAMAP" id="MF_01864">
    <property type="entry name" value="tRNA_metthiotr_MiaB"/>
    <property type="match status" value="1"/>
</dbReference>
<evidence type="ECO:0000256" key="9">
    <source>
        <dbReference type="ARBA" id="ARBA00051425"/>
    </source>
</evidence>
<dbReference type="InterPro" id="IPR006638">
    <property type="entry name" value="Elp3/MiaA/NifB-like_rSAM"/>
</dbReference>
<dbReference type="InterPro" id="IPR023404">
    <property type="entry name" value="rSAM_horseshoe"/>
</dbReference>
<evidence type="ECO:0000256" key="7">
    <source>
        <dbReference type="ARBA" id="ARBA00023014"/>
    </source>
</evidence>
<evidence type="ECO:0000256" key="2">
    <source>
        <dbReference type="ARBA" id="ARBA00022485"/>
    </source>
</evidence>
<sequence length="467" mass="53902">MNSNIDLIKTSQDSVNEYIRKMEEISENSLKAKVITHGCQMNEHDSEKIKWLLEKMGYKLIEDENEADLVILNTCSVRHSAEDKVYGQLGSLKHLKTTNKNLKVAVCGCMMQRQASRDYVIEKFENVDIIFGTNNIWKLPELLYKSYNGQKLSMDIQNKYLDLDNNLGANRLYSYKSYVNIMYGCNNFCTFCIVPYTRGREKSREADEIVDEIKSLIDKGSKEITLLGQNVNSYGRGLENKTTFAQLLYRINDIKGVERIRFMTSHPKDISDELIYAFRDLDHLCNFLHLPVQAGSSRILKLMNRKYTKEDYLRKIDKIRQVNPDIALSTDIMVGFPGETEEDFEETLDLVKRVEYDTSFTFLYSMRSGTPAAKSLNQVPDKIKHERFQKLLDILYPIQYEKNKKFINKTVKVLGEDISKKDSRKISGRNDEFKLVNFNGSAEDIGKIVNVKITSVNSFAMEGVKVE</sequence>
<evidence type="ECO:0000256" key="11">
    <source>
        <dbReference type="ARBA" id="ARBA00080698"/>
    </source>
</evidence>
<evidence type="ECO:0000313" key="17">
    <source>
        <dbReference type="EMBL" id="SUB57148.1"/>
    </source>
</evidence>
<accession>A0A379C4Y4</accession>
<dbReference type="PROSITE" id="PS51918">
    <property type="entry name" value="RADICAL_SAM"/>
    <property type="match status" value="1"/>
</dbReference>
<keyword evidence="6 13" id="KW-0408">Iron</keyword>
<dbReference type="InterPro" id="IPR002792">
    <property type="entry name" value="TRAM_dom"/>
</dbReference>
<evidence type="ECO:0000256" key="6">
    <source>
        <dbReference type="ARBA" id="ARBA00023004"/>
    </source>
</evidence>
<dbReference type="SFLD" id="SFLDG01061">
    <property type="entry name" value="methylthiotransferase"/>
    <property type="match status" value="1"/>
</dbReference>
<feature type="binding site" evidence="13">
    <location>
        <position position="39"/>
    </location>
    <ligand>
        <name>[4Fe-4S] cluster</name>
        <dbReference type="ChEBI" id="CHEBI:49883"/>
        <label>1</label>
    </ligand>
</feature>
<dbReference type="EC" id="2.8.4.3" evidence="8 13"/>
<dbReference type="Gene3D" id="3.40.50.12160">
    <property type="entry name" value="Methylthiotransferase, N-terminal domain"/>
    <property type="match status" value="1"/>
</dbReference>
<keyword evidence="3 13" id="KW-0808">Transferase</keyword>
<dbReference type="PANTHER" id="PTHR43020">
    <property type="entry name" value="CDK5 REGULATORY SUBUNIT-ASSOCIATED PROTEIN 1"/>
    <property type="match status" value="1"/>
</dbReference>
<dbReference type="SFLD" id="SFLDS00029">
    <property type="entry name" value="Radical_SAM"/>
    <property type="match status" value="1"/>
</dbReference>
<keyword evidence="13" id="KW-0963">Cytoplasm</keyword>
<evidence type="ECO:0000256" key="1">
    <source>
        <dbReference type="ARBA" id="ARBA00003234"/>
    </source>
</evidence>
<evidence type="ECO:0000256" key="3">
    <source>
        <dbReference type="ARBA" id="ARBA00022679"/>
    </source>
</evidence>
<dbReference type="PROSITE" id="PS51449">
    <property type="entry name" value="MTTASE_N"/>
    <property type="match status" value="1"/>
</dbReference>
<dbReference type="NCBIfam" id="TIGR00089">
    <property type="entry name" value="MiaB/RimO family radical SAM methylthiotransferase"/>
    <property type="match status" value="1"/>
</dbReference>
<organism evidence="17 18">
    <name type="scientific">Peptoniphilus lacrimalis</name>
    <dbReference type="NCBI Taxonomy" id="33031"/>
    <lineage>
        <taxon>Bacteria</taxon>
        <taxon>Bacillati</taxon>
        <taxon>Bacillota</taxon>
        <taxon>Tissierellia</taxon>
        <taxon>Tissierellales</taxon>
        <taxon>Peptoniphilaceae</taxon>
        <taxon>Peptoniphilus</taxon>
    </lineage>
</organism>
<dbReference type="EMBL" id="UGSZ01000001">
    <property type="protein sequence ID" value="SUB57148.1"/>
    <property type="molecule type" value="Genomic_DNA"/>
</dbReference>
<dbReference type="PANTHER" id="PTHR43020:SF2">
    <property type="entry name" value="MITOCHONDRIAL TRNA METHYLTHIOTRANSFERASE CDK5RAP1"/>
    <property type="match status" value="1"/>
</dbReference>